<reference evidence="2 3" key="1">
    <citation type="journal article" date="2021" name="Nat. Commun.">
        <title>Genetic determinants of endophytism in the Arabidopsis root mycobiome.</title>
        <authorList>
            <person name="Mesny F."/>
            <person name="Miyauchi S."/>
            <person name="Thiergart T."/>
            <person name="Pickel B."/>
            <person name="Atanasova L."/>
            <person name="Karlsson M."/>
            <person name="Huettel B."/>
            <person name="Barry K.W."/>
            <person name="Haridas S."/>
            <person name="Chen C."/>
            <person name="Bauer D."/>
            <person name="Andreopoulos W."/>
            <person name="Pangilinan J."/>
            <person name="LaButti K."/>
            <person name="Riley R."/>
            <person name="Lipzen A."/>
            <person name="Clum A."/>
            <person name="Drula E."/>
            <person name="Henrissat B."/>
            <person name="Kohler A."/>
            <person name="Grigoriev I.V."/>
            <person name="Martin F.M."/>
            <person name="Hacquard S."/>
        </authorList>
    </citation>
    <scope>NUCLEOTIDE SEQUENCE [LARGE SCALE GENOMIC DNA]</scope>
    <source>
        <strain evidence="2 3">MPI-CAGE-CH-0241</strain>
    </source>
</reference>
<evidence type="ECO:0000256" key="1">
    <source>
        <dbReference type="SAM" id="Phobius"/>
    </source>
</evidence>
<protein>
    <submittedName>
        <fullName evidence="2">Uncharacterized protein</fullName>
    </submittedName>
</protein>
<dbReference type="Proteomes" id="UP000777438">
    <property type="component" value="Unassembled WGS sequence"/>
</dbReference>
<organism evidence="2 3">
    <name type="scientific">Thelonectria olida</name>
    <dbReference type="NCBI Taxonomy" id="1576542"/>
    <lineage>
        <taxon>Eukaryota</taxon>
        <taxon>Fungi</taxon>
        <taxon>Dikarya</taxon>
        <taxon>Ascomycota</taxon>
        <taxon>Pezizomycotina</taxon>
        <taxon>Sordariomycetes</taxon>
        <taxon>Hypocreomycetidae</taxon>
        <taxon>Hypocreales</taxon>
        <taxon>Nectriaceae</taxon>
        <taxon>Thelonectria</taxon>
    </lineage>
</organism>
<comment type="caution">
    <text evidence="2">The sequence shown here is derived from an EMBL/GenBank/DDBJ whole genome shotgun (WGS) entry which is preliminary data.</text>
</comment>
<dbReference type="EMBL" id="JAGPYM010000050">
    <property type="protein sequence ID" value="KAH6871823.1"/>
    <property type="molecule type" value="Genomic_DNA"/>
</dbReference>
<accession>A0A9P8VQI5</accession>
<evidence type="ECO:0000313" key="3">
    <source>
        <dbReference type="Proteomes" id="UP000777438"/>
    </source>
</evidence>
<proteinExistence type="predicted"/>
<evidence type="ECO:0000313" key="2">
    <source>
        <dbReference type="EMBL" id="KAH6871823.1"/>
    </source>
</evidence>
<dbReference type="AlphaFoldDB" id="A0A9P8VQI5"/>
<sequence length="253" mass="28656">MTGLMDCWHGLTDSMKYAAFYTREIVMVANKREVDDDFTIIQDNPSWSRAYTDGHSWLKPQGSRAVVEWNILQADECLDDDITVERFVYYKMHFAVAEVLRPVSNGDCSTLGAVAILSHDDNSAVREDENSVIPDIELLEWAVPMISTWGHDPRTGVSSIVRVSMIRLLSNFNILPLSLAPGDSHPFGPEEDLRLYHEYDSNFAYSYLTGYGLMVTGIWISVARVFLGIGSFSVLAVFCILRFPPDLKSRRRF</sequence>
<keyword evidence="1" id="KW-1133">Transmembrane helix</keyword>
<keyword evidence="3" id="KW-1185">Reference proteome</keyword>
<keyword evidence="1" id="KW-0812">Transmembrane</keyword>
<gene>
    <name evidence="2" type="ORF">B0T10DRAFT_466482</name>
</gene>
<name>A0A9P8VQI5_9HYPO</name>
<keyword evidence="1" id="KW-0472">Membrane</keyword>
<dbReference type="OrthoDB" id="9909019at2759"/>
<feature type="transmembrane region" description="Helical" evidence="1">
    <location>
        <begin position="226"/>
        <end position="243"/>
    </location>
</feature>